<keyword evidence="1" id="KW-0238">DNA-binding</keyword>
<evidence type="ECO:0000313" key="3">
    <source>
        <dbReference type="EMBL" id="RLL06932.1"/>
    </source>
</evidence>
<dbReference type="InterPro" id="IPR001387">
    <property type="entry name" value="Cro/C1-type_HTH"/>
</dbReference>
<dbReference type="GO" id="GO:0003677">
    <property type="term" value="F:DNA binding"/>
    <property type="evidence" value="ECO:0007669"/>
    <property type="project" value="UniProtKB-KW"/>
</dbReference>
<dbReference type="Pfam" id="PF01381">
    <property type="entry name" value="HTH_3"/>
    <property type="match status" value="1"/>
</dbReference>
<dbReference type="Proteomes" id="UP000276301">
    <property type="component" value="Unassembled WGS sequence"/>
</dbReference>
<dbReference type="RefSeq" id="WP_101549168.1">
    <property type="nucleotide sequence ID" value="NZ_DBFBJK010000054.1"/>
</dbReference>
<sequence>MNADFPRVLTLLRKERGISQKLAASKLGISQALLSHYEKGIRECGLDFLIRCADFYGVSCDYMLGRSPDRTGSKLTVEDIPEPDSVGKENVFKSGVLPVLNKKLIANSLNILFDMLSRSACKPLVNEVSSFLMLAVYRMFRLVYGANPRNQSAMFTVPDTVAQQYADAAMQVCSANAYSIAKGDPAVDMERIPNVDPLYVTTEALSRDYPLFASSLLNLIQNSEARIAYPAAGKK</sequence>
<proteinExistence type="predicted"/>
<dbReference type="AlphaFoldDB" id="A0A498CIV7"/>
<dbReference type="PANTHER" id="PTHR46558">
    <property type="entry name" value="TRACRIPTIONAL REGULATORY PROTEIN-RELATED-RELATED"/>
    <property type="match status" value="1"/>
</dbReference>
<evidence type="ECO:0000256" key="1">
    <source>
        <dbReference type="ARBA" id="ARBA00023125"/>
    </source>
</evidence>
<name>A0A498CIV7_9FIRM</name>
<keyword evidence="4" id="KW-1185">Reference proteome</keyword>
<dbReference type="EMBL" id="RCHT01000054">
    <property type="protein sequence ID" value="RLL06932.1"/>
    <property type="molecule type" value="Genomic_DNA"/>
</dbReference>
<evidence type="ECO:0000313" key="4">
    <source>
        <dbReference type="Proteomes" id="UP000276301"/>
    </source>
</evidence>
<dbReference type="SMART" id="SM00530">
    <property type="entry name" value="HTH_XRE"/>
    <property type="match status" value="1"/>
</dbReference>
<evidence type="ECO:0000259" key="2">
    <source>
        <dbReference type="PROSITE" id="PS50943"/>
    </source>
</evidence>
<dbReference type="InterPro" id="IPR010982">
    <property type="entry name" value="Lambda_DNA-bd_dom_sf"/>
</dbReference>
<reference evidence="3 4" key="1">
    <citation type="submission" date="2018-10" db="EMBL/GenBank/DDBJ databases">
        <title>Anaerotruncus faecis sp. nov., isolated from human feces.</title>
        <authorList>
            <person name="Wang Y.-J."/>
        </authorList>
    </citation>
    <scope>NUCLEOTIDE SEQUENCE [LARGE SCALE GENOMIC DNA]</scope>
    <source>
        <strain evidence="3 4">22A2-44</strain>
    </source>
</reference>
<dbReference type="PROSITE" id="PS50943">
    <property type="entry name" value="HTH_CROC1"/>
    <property type="match status" value="1"/>
</dbReference>
<dbReference type="CDD" id="cd00093">
    <property type="entry name" value="HTH_XRE"/>
    <property type="match status" value="1"/>
</dbReference>
<comment type="caution">
    <text evidence="3">The sequence shown here is derived from an EMBL/GenBank/DDBJ whole genome shotgun (WGS) entry which is preliminary data.</text>
</comment>
<feature type="domain" description="HTH cro/C1-type" evidence="2">
    <location>
        <begin position="9"/>
        <end position="63"/>
    </location>
</feature>
<gene>
    <name evidence="3" type="ORF">D4A47_13615</name>
</gene>
<accession>A0A498CIV7</accession>
<organism evidence="3 4">
    <name type="scientific">Anaerotruncus massiliensis</name>
    <name type="common">ex Liu et al. 2021</name>
    <dbReference type="NCBI Taxonomy" id="2321404"/>
    <lineage>
        <taxon>Bacteria</taxon>
        <taxon>Bacillati</taxon>
        <taxon>Bacillota</taxon>
        <taxon>Clostridia</taxon>
        <taxon>Eubacteriales</taxon>
        <taxon>Oscillospiraceae</taxon>
        <taxon>Anaerotruncus</taxon>
    </lineage>
</organism>
<dbReference type="SUPFAM" id="SSF47413">
    <property type="entry name" value="lambda repressor-like DNA-binding domains"/>
    <property type="match status" value="1"/>
</dbReference>
<dbReference type="Gene3D" id="1.10.260.40">
    <property type="entry name" value="lambda repressor-like DNA-binding domains"/>
    <property type="match status" value="1"/>
</dbReference>
<dbReference type="PANTHER" id="PTHR46558:SF11">
    <property type="entry name" value="HTH-TYPE TRANSCRIPTIONAL REGULATOR XRE"/>
    <property type="match status" value="1"/>
</dbReference>
<protein>
    <submittedName>
        <fullName evidence="3">Helix-turn-helix domain-containing protein</fullName>
    </submittedName>
</protein>